<gene>
    <name evidence="1" type="ORF">IEZ25_18470</name>
</gene>
<reference evidence="1 2" key="1">
    <citation type="submission" date="2020-09" db="EMBL/GenBank/DDBJ databases">
        <title>novel species in genus Nocardioides.</title>
        <authorList>
            <person name="Zhang G."/>
        </authorList>
    </citation>
    <scope>NUCLEOTIDE SEQUENCE [LARGE SCALE GENOMIC DNA]</scope>
    <source>
        <strain evidence="1 2">19197</strain>
    </source>
</reference>
<protein>
    <submittedName>
        <fullName evidence="1">Uncharacterized protein</fullName>
    </submittedName>
</protein>
<accession>A0ABR8MKT6</accession>
<evidence type="ECO:0000313" key="2">
    <source>
        <dbReference type="Proteomes" id="UP000649289"/>
    </source>
</evidence>
<organism evidence="1 2">
    <name type="scientific">Nocardioides hwasunensis</name>
    <dbReference type="NCBI Taxonomy" id="397258"/>
    <lineage>
        <taxon>Bacteria</taxon>
        <taxon>Bacillati</taxon>
        <taxon>Actinomycetota</taxon>
        <taxon>Actinomycetes</taxon>
        <taxon>Propionibacteriales</taxon>
        <taxon>Nocardioidaceae</taxon>
        <taxon>Nocardioides</taxon>
    </lineage>
</organism>
<comment type="caution">
    <text evidence="1">The sequence shown here is derived from an EMBL/GenBank/DDBJ whole genome shotgun (WGS) entry which is preliminary data.</text>
</comment>
<name>A0ABR8MKT6_9ACTN</name>
<keyword evidence="2" id="KW-1185">Reference proteome</keyword>
<dbReference type="RefSeq" id="WP_191200940.1">
    <property type="nucleotide sequence ID" value="NZ_BAAAPA010000001.1"/>
</dbReference>
<proteinExistence type="predicted"/>
<dbReference type="Proteomes" id="UP000649289">
    <property type="component" value="Unassembled WGS sequence"/>
</dbReference>
<evidence type="ECO:0000313" key="1">
    <source>
        <dbReference type="EMBL" id="MBD3916607.1"/>
    </source>
</evidence>
<sequence>MKREHDHEVLDLTGRIQSLDQFTGSLFVRAQPDADVIPIHEAPAALVPVPRRSRVYLRGGEGKGFFAELTVTAPRPRASTD</sequence>
<dbReference type="EMBL" id="JACXYY010000008">
    <property type="protein sequence ID" value="MBD3916607.1"/>
    <property type="molecule type" value="Genomic_DNA"/>
</dbReference>